<dbReference type="Proteomes" id="UP001266305">
    <property type="component" value="Unassembled WGS sequence"/>
</dbReference>
<feature type="compositionally biased region" description="Low complexity" evidence="1">
    <location>
        <begin position="173"/>
        <end position="194"/>
    </location>
</feature>
<comment type="caution">
    <text evidence="2">The sequence shown here is derived from an EMBL/GenBank/DDBJ whole genome shotgun (WGS) entry which is preliminary data.</text>
</comment>
<feature type="non-terminal residue" evidence="2">
    <location>
        <position position="326"/>
    </location>
</feature>
<protein>
    <submittedName>
        <fullName evidence="2">Uncharacterized protein</fullName>
    </submittedName>
</protein>
<feature type="region of interest" description="Disordered" evidence="1">
    <location>
        <begin position="28"/>
        <end position="206"/>
    </location>
</feature>
<accession>A0ABQ9W8E4</accession>
<feature type="region of interest" description="Disordered" evidence="1">
    <location>
        <begin position="235"/>
        <end position="326"/>
    </location>
</feature>
<evidence type="ECO:0000313" key="2">
    <source>
        <dbReference type="EMBL" id="KAK2117871.1"/>
    </source>
</evidence>
<feature type="non-terminal residue" evidence="2">
    <location>
        <position position="1"/>
    </location>
</feature>
<name>A0ABQ9W8E4_SAGOE</name>
<gene>
    <name evidence="2" type="ORF">P7K49_004758</name>
</gene>
<feature type="compositionally biased region" description="Basic and acidic residues" evidence="1">
    <location>
        <begin position="37"/>
        <end position="53"/>
    </location>
</feature>
<evidence type="ECO:0000256" key="1">
    <source>
        <dbReference type="SAM" id="MobiDB-lite"/>
    </source>
</evidence>
<sequence length="326" mass="33722">GNANDTGNPLACVPFRHQKPKLELILPFRSGNSPRRAPAEPGRDCGEEAEQRCPEAPPFAGAAGTTWRRGAQSAQSLERPRARHFPVHLSRPLAQPTASHLRPLAALRPRLRRRPDPARPAVGGSRPGARRATLTQLAQESLRWRRSARPLRSPRPLPPSQGPSECSPREKMAAAAGNRASSSGFPGAGAASPEAGGGGGALKAGTAPAAAAGLLREAGSGDRERADWRRRQLRKVRSVELDQLPEPPLFLAASPPSSSTSPSPEPADAAGSGTGFQPVAVPPSHGAANRGSAHPAEPVAAPDSGASSPAVAEPGEKRAPAAEPPP</sequence>
<feature type="compositionally biased region" description="Low complexity" evidence="1">
    <location>
        <begin position="60"/>
        <end position="71"/>
    </location>
</feature>
<evidence type="ECO:0000313" key="3">
    <source>
        <dbReference type="Proteomes" id="UP001266305"/>
    </source>
</evidence>
<feature type="compositionally biased region" description="Low complexity" evidence="1">
    <location>
        <begin position="249"/>
        <end position="270"/>
    </location>
</feature>
<organism evidence="2 3">
    <name type="scientific">Saguinus oedipus</name>
    <name type="common">Cotton-top tamarin</name>
    <name type="synonym">Oedipomidas oedipus</name>
    <dbReference type="NCBI Taxonomy" id="9490"/>
    <lineage>
        <taxon>Eukaryota</taxon>
        <taxon>Metazoa</taxon>
        <taxon>Chordata</taxon>
        <taxon>Craniata</taxon>
        <taxon>Vertebrata</taxon>
        <taxon>Euteleostomi</taxon>
        <taxon>Mammalia</taxon>
        <taxon>Eutheria</taxon>
        <taxon>Euarchontoglires</taxon>
        <taxon>Primates</taxon>
        <taxon>Haplorrhini</taxon>
        <taxon>Platyrrhini</taxon>
        <taxon>Cebidae</taxon>
        <taxon>Callitrichinae</taxon>
        <taxon>Saguinus</taxon>
    </lineage>
</organism>
<keyword evidence="3" id="KW-1185">Reference proteome</keyword>
<dbReference type="EMBL" id="JASSZA010000002">
    <property type="protein sequence ID" value="KAK2117871.1"/>
    <property type="molecule type" value="Genomic_DNA"/>
</dbReference>
<proteinExistence type="predicted"/>
<reference evidence="2 3" key="1">
    <citation type="submission" date="2023-05" db="EMBL/GenBank/DDBJ databases">
        <title>B98-5 Cell Line De Novo Hybrid Assembly: An Optical Mapping Approach.</title>
        <authorList>
            <person name="Kananen K."/>
            <person name="Auerbach J.A."/>
            <person name="Kautto E."/>
            <person name="Blachly J.S."/>
        </authorList>
    </citation>
    <scope>NUCLEOTIDE SEQUENCE [LARGE SCALE GENOMIC DNA]</scope>
    <source>
        <strain evidence="2">B95-8</strain>
        <tissue evidence="2">Cell line</tissue>
    </source>
</reference>